<proteinExistence type="predicted"/>
<name>A0A9D1N7K1_9FIRM</name>
<dbReference type="PANTHER" id="PTHR43415:SF3">
    <property type="entry name" value="GNAT-FAMILY ACETYLTRANSFERASE"/>
    <property type="match status" value="1"/>
</dbReference>
<dbReference type="Pfam" id="PF13302">
    <property type="entry name" value="Acetyltransf_3"/>
    <property type="match status" value="1"/>
</dbReference>
<dbReference type="Proteomes" id="UP000824130">
    <property type="component" value="Unassembled WGS sequence"/>
</dbReference>
<evidence type="ECO:0000313" key="3">
    <source>
        <dbReference type="Proteomes" id="UP000824130"/>
    </source>
</evidence>
<organism evidence="2 3">
    <name type="scientific">Candidatus Allocopromorpha excrementipullorum</name>
    <dbReference type="NCBI Taxonomy" id="2840743"/>
    <lineage>
        <taxon>Bacteria</taxon>
        <taxon>Bacillati</taxon>
        <taxon>Bacillota</taxon>
        <taxon>Clostridia</taxon>
        <taxon>Eubacteriales</taxon>
        <taxon>Eubacteriaceae</taxon>
        <taxon>Eubacteriaceae incertae sedis</taxon>
        <taxon>Candidatus Allocopromorpha</taxon>
    </lineage>
</organism>
<gene>
    <name evidence="2" type="ORF">IAD25_08000</name>
</gene>
<sequence length="177" mass="21344">METQRFLIREPEFGDYEYFVRWENDPMVTKYLTYDEERSYEEVVTEAIYNKFSKDRMDFTIVERETYRPVGRVFVSRVDTQSDSLDITKFYIGETELWGQGIAREIINELLEYFFTFLHMERVTIDHYVGNKRAHTLYESIGFRQEGTGRHATKKNGQYYDLVFMSILRSEFFGEKD</sequence>
<accession>A0A9D1N7K1</accession>
<dbReference type="GO" id="GO:0016747">
    <property type="term" value="F:acyltransferase activity, transferring groups other than amino-acyl groups"/>
    <property type="evidence" value="ECO:0007669"/>
    <property type="project" value="InterPro"/>
</dbReference>
<evidence type="ECO:0000313" key="2">
    <source>
        <dbReference type="EMBL" id="HIU96629.1"/>
    </source>
</evidence>
<evidence type="ECO:0000259" key="1">
    <source>
        <dbReference type="PROSITE" id="PS51186"/>
    </source>
</evidence>
<dbReference type="PANTHER" id="PTHR43415">
    <property type="entry name" value="SPERMIDINE N(1)-ACETYLTRANSFERASE"/>
    <property type="match status" value="1"/>
</dbReference>
<reference evidence="2" key="2">
    <citation type="journal article" date="2021" name="PeerJ">
        <title>Extensive microbial diversity within the chicken gut microbiome revealed by metagenomics and culture.</title>
        <authorList>
            <person name="Gilroy R."/>
            <person name="Ravi A."/>
            <person name="Getino M."/>
            <person name="Pursley I."/>
            <person name="Horton D.L."/>
            <person name="Alikhan N.F."/>
            <person name="Baker D."/>
            <person name="Gharbi K."/>
            <person name="Hall N."/>
            <person name="Watson M."/>
            <person name="Adriaenssens E.M."/>
            <person name="Foster-Nyarko E."/>
            <person name="Jarju S."/>
            <person name="Secka A."/>
            <person name="Antonio M."/>
            <person name="Oren A."/>
            <person name="Chaudhuri R.R."/>
            <person name="La Ragione R."/>
            <person name="Hildebrand F."/>
            <person name="Pallen M.J."/>
        </authorList>
    </citation>
    <scope>NUCLEOTIDE SEQUENCE</scope>
    <source>
        <strain evidence="2">ChiSjej4B22-8349</strain>
    </source>
</reference>
<comment type="caution">
    <text evidence="2">The sequence shown here is derived from an EMBL/GenBank/DDBJ whole genome shotgun (WGS) entry which is preliminary data.</text>
</comment>
<dbReference type="InterPro" id="IPR016181">
    <property type="entry name" value="Acyl_CoA_acyltransferase"/>
</dbReference>
<dbReference type="CDD" id="cd04301">
    <property type="entry name" value="NAT_SF"/>
    <property type="match status" value="1"/>
</dbReference>
<reference evidence="2" key="1">
    <citation type="submission" date="2020-10" db="EMBL/GenBank/DDBJ databases">
        <authorList>
            <person name="Gilroy R."/>
        </authorList>
    </citation>
    <scope>NUCLEOTIDE SEQUENCE</scope>
    <source>
        <strain evidence="2">ChiSjej4B22-8349</strain>
    </source>
</reference>
<dbReference type="PROSITE" id="PS51186">
    <property type="entry name" value="GNAT"/>
    <property type="match status" value="1"/>
</dbReference>
<dbReference type="AlphaFoldDB" id="A0A9D1N7K1"/>
<dbReference type="InterPro" id="IPR000182">
    <property type="entry name" value="GNAT_dom"/>
</dbReference>
<dbReference type="SUPFAM" id="SSF55729">
    <property type="entry name" value="Acyl-CoA N-acyltransferases (Nat)"/>
    <property type="match status" value="1"/>
</dbReference>
<dbReference type="EMBL" id="DVOB01000167">
    <property type="protein sequence ID" value="HIU96629.1"/>
    <property type="molecule type" value="Genomic_DNA"/>
</dbReference>
<feature type="domain" description="N-acetyltransferase" evidence="1">
    <location>
        <begin position="6"/>
        <end position="166"/>
    </location>
</feature>
<dbReference type="Gene3D" id="3.40.630.30">
    <property type="match status" value="1"/>
</dbReference>
<protein>
    <submittedName>
        <fullName evidence="2">GNAT family N-acetyltransferase</fullName>
    </submittedName>
</protein>